<name>A0A0K2VIP7_LEPSM</name>
<dbReference type="AlphaFoldDB" id="A0A0K2VIP7"/>
<reference evidence="1" key="1">
    <citation type="submission" date="2014-05" db="EMBL/GenBank/DDBJ databases">
        <authorList>
            <person name="Chronopoulou M."/>
        </authorList>
    </citation>
    <scope>NUCLEOTIDE SEQUENCE</scope>
    <source>
        <tissue evidence="1">Whole organism</tissue>
    </source>
</reference>
<organism evidence="1">
    <name type="scientific">Lepeophtheirus salmonis</name>
    <name type="common">Salmon louse</name>
    <name type="synonym">Caligus salmonis</name>
    <dbReference type="NCBI Taxonomy" id="72036"/>
    <lineage>
        <taxon>Eukaryota</taxon>
        <taxon>Metazoa</taxon>
        <taxon>Ecdysozoa</taxon>
        <taxon>Arthropoda</taxon>
        <taxon>Crustacea</taxon>
        <taxon>Multicrustacea</taxon>
        <taxon>Hexanauplia</taxon>
        <taxon>Copepoda</taxon>
        <taxon>Siphonostomatoida</taxon>
        <taxon>Caligidae</taxon>
        <taxon>Lepeophtheirus</taxon>
    </lineage>
</organism>
<sequence length="53" mass="6353">MHSCGRLPNFVVKQRWNHVYTLSLFSMYIIYYEEILSWSITIIPINTFNRVAS</sequence>
<accession>A0A0K2VIP7</accession>
<protein>
    <submittedName>
        <fullName evidence="1">Uncharacterized protein</fullName>
    </submittedName>
</protein>
<dbReference type="EMBL" id="HACA01032963">
    <property type="protein sequence ID" value="CDW50324.1"/>
    <property type="molecule type" value="Transcribed_RNA"/>
</dbReference>
<evidence type="ECO:0000313" key="1">
    <source>
        <dbReference type="EMBL" id="CDW50324.1"/>
    </source>
</evidence>
<proteinExistence type="predicted"/>